<name>A0A8H5I0J2_9AGAR</name>
<keyword evidence="1" id="KW-0732">Signal</keyword>
<feature type="signal peptide" evidence="1">
    <location>
        <begin position="1"/>
        <end position="18"/>
    </location>
</feature>
<dbReference type="AlphaFoldDB" id="A0A8H5I0J2"/>
<evidence type="ECO:0000313" key="3">
    <source>
        <dbReference type="Proteomes" id="UP000518752"/>
    </source>
</evidence>
<proteinExistence type="predicted"/>
<accession>A0A8H5I0J2</accession>
<organism evidence="2 3">
    <name type="scientific">Collybiopsis confluens</name>
    <dbReference type="NCBI Taxonomy" id="2823264"/>
    <lineage>
        <taxon>Eukaryota</taxon>
        <taxon>Fungi</taxon>
        <taxon>Dikarya</taxon>
        <taxon>Basidiomycota</taxon>
        <taxon>Agaricomycotina</taxon>
        <taxon>Agaricomycetes</taxon>
        <taxon>Agaricomycetidae</taxon>
        <taxon>Agaricales</taxon>
        <taxon>Marasmiineae</taxon>
        <taxon>Omphalotaceae</taxon>
        <taxon>Collybiopsis</taxon>
    </lineage>
</organism>
<sequence>MRFFSALVTAASVALVSAQEALRFGILHYSPTGPLTPNEVITVNYNSTPAFNQPLFVDFYLAGKFSNGNAAPNLLLSRNTYGASQTLLVQNETLPDFTFLGDVTYVVWASVIYSQDGLTEIGGVEGLDV</sequence>
<reference evidence="2 3" key="1">
    <citation type="journal article" date="2020" name="ISME J.">
        <title>Uncovering the hidden diversity of litter-decomposition mechanisms in mushroom-forming fungi.</title>
        <authorList>
            <person name="Floudas D."/>
            <person name="Bentzer J."/>
            <person name="Ahren D."/>
            <person name="Johansson T."/>
            <person name="Persson P."/>
            <person name="Tunlid A."/>
        </authorList>
    </citation>
    <scope>NUCLEOTIDE SEQUENCE [LARGE SCALE GENOMIC DNA]</scope>
    <source>
        <strain evidence="2 3">CBS 406.79</strain>
    </source>
</reference>
<dbReference type="EMBL" id="JAACJN010000004">
    <property type="protein sequence ID" value="KAF5392839.1"/>
    <property type="molecule type" value="Genomic_DNA"/>
</dbReference>
<feature type="chain" id="PRO_5034723372" evidence="1">
    <location>
        <begin position="19"/>
        <end position="129"/>
    </location>
</feature>
<evidence type="ECO:0000313" key="2">
    <source>
        <dbReference type="EMBL" id="KAF5392839.1"/>
    </source>
</evidence>
<dbReference type="OrthoDB" id="3043660at2759"/>
<comment type="caution">
    <text evidence="2">The sequence shown here is derived from an EMBL/GenBank/DDBJ whole genome shotgun (WGS) entry which is preliminary data.</text>
</comment>
<dbReference type="Proteomes" id="UP000518752">
    <property type="component" value="Unassembled WGS sequence"/>
</dbReference>
<protein>
    <submittedName>
        <fullName evidence="2">Uncharacterized protein</fullName>
    </submittedName>
</protein>
<gene>
    <name evidence="2" type="ORF">D9757_000968</name>
</gene>
<evidence type="ECO:0000256" key="1">
    <source>
        <dbReference type="SAM" id="SignalP"/>
    </source>
</evidence>
<keyword evidence="3" id="KW-1185">Reference proteome</keyword>